<dbReference type="Proteomes" id="UP000198668">
    <property type="component" value="Unassembled WGS sequence"/>
</dbReference>
<dbReference type="Gene3D" id="2.30.110.10">
    <property type="entry name" value="Electron Transport, Fmn-binding Protein, Chain A"/>
    <property type="match status" value="1"/>
</dbReference>
<name>A0A1I3C6U6_9LACT</name>
<comment type="cofactor">
    <cofactor evidence="1">
        <name>FMN</name>
        <dbReference type="ChEBI" id="CHEBI:58210"/>
    </cofactor>
</comment>
<dbReference type="GO" id="GO:0016646">
    <property type="term" value="F:oxidoreductase activity, acting on the CH-NH group of donors, NAD or NADP as acceptor"/>
    <property type="evidence" value="ECO:0007669"/>
    <property type="project" value="UniProtKB-ARBA"/>
</dbReference>
<dbReference type="PANTHER" id="PTHR33798">
    <property type="entry name" value="FLAVOPROTEIN OXYGENASE"/>
    <property type="match status" value="1"/>
</dbReference>
<dbReference type="RefSeq" id="WP_092092279.1">
    <property type="nucleotide sequence ID" value="NZ_FOQE01000014.1"/>
</dbReference>
<dbReference type="Pfam" id="PF01613">
    <property type="entry name" value="Flavin_Reduct"/>
    <property type="match status" value="1"/>
</dbReference>
<dbReference type="SMART" id="SM00903">
    <property type="entry name" value="Flavin_Reduct"/>
    <property type="match status" value="1"/>
</dbReference>
<evidence type="ECO:0000313" key="6">
    <source>
        <dbReference type="EMBL" id="SFH70237.1"/>
    </source>
</evidence>
<evidence type="ECO:0000313" key="7">
    <source>
        <dbReference type="Proteomes" id="UP000198668"/>
    </source>
</evidence>
<gene>
    <name evidence="6" type="ORF">SAMN04489868_11433</name>
</gene>
<keyword evidence="3" id="KW-0288">FMN</keyword>
<organism evidence="6 7">
    <name type="scientific">Pisciglobus halotolerans</name>
    <dbReference type="NCBI Taxonomy" id="745365"/>
    <lineage>
        <taxon>Bacteria</taxon>
        <taxon>Bacillati</taxon>
        <taxon>Bacillota</taxon>
        <taxon>Bacilli</taxon>
        <taxon>Lactobacillales</taxon>
        <taxon>Carnobacteriaceae</taxon>
    </lineage>
</organism>
<keyword evidence="2" id="KW-0285">Flavoprotein</keyword>
<dbReference type="AlphaFoldDB" id="A0A1I3C6U6"/>
<evidence type="ECO:0000256" key="2">
    <source>
        <dbReference type="ARBA" id="ARBA00022630"/>
    </source>
</evidence>
<dbReference type="InterPro" id="IPR002563">
    <property type="entry name" value="Flavin_Rdtase-like_dom"/>
</dbReference>
<sequence>MIHFSADKLSKKQQYKFISGSVIPRPIAWITTLSKDGKVVNVAPFSFFSGASNELPLLTFAILRNNGQPKDTARNLLERQEAVVHIVDQSVVEAMNATAAPLPPEETELSRTDLTLINSQTVQVPAIKEAKIRFECRLHQYVPVQGLEGETVSDLFIVKVTDFYFDEAVFDSEKEYIQPLALLPVARLSGNQYATLEKEYTLKRPTN</sequence>
<dbReference type="PANTHER" id="PTHR33798:SF5">
    <property type="entry name" value="FLAVIN REDUCTASE LIKE DOMAIN-CONTAINING PROTEIN"/>
    <property type="match status" value="1"/>
</dbReference>
<proteinExistence type="inferred from homology"/>
<dbReference type="SUPFAM" id="SSF50475">
    <property type="entry name" value="FMN-binding split barrel"/>
    <property type="match status" value="1"/>
</dbReference>
<feature type="domain" description="Flavin reductase like" evidence="5">
    <location>
        <begin position="20"/>
        <end position="178"/>
    </location>
</feature>
<evidence type="ECO:0000256" key="1">
    <source>
        <dbReference type="ARBA" id="ARBA00001917"/>
    </source>
</evidence>
<dbReference type="GO" id="GO:0010181">
    <property type="term" value="F:FMN binding"/>
    <property type="evidence" value="ECO:0007669"/>
    <property type="project" value="InterPro"/>
</dbReference>
<dbReference type="OrthoDB" id="9794638at2"/>
<comment type="similarity">
    <text evidence="4">Belongs to the flavoredoxin family.</text>
</comment>
<dbReference type="InterPro" id="IPR012349">
    <property type="entry name" value="Split_barrel_FMN-bd"/>
</dbReference>
<dbReference type="EMBL" id="FOQE01000014">
    <property type="protein sequence ID" value="SFH70237.1"/>
    <property type="molecule type" value="Genomic_DNA"/>
</dbReference>
<evidence type="ECO:0000259" key="5">
    <source>
        <dbReference type="SMART" id="SM00903"/>
    </source>
</evidence>
<protein>
    <submittedName>
        <fullName evidence="6">NADH-FMN oxidoreductase RutF, flavin reductase (DIM6/NTAB) family</fullName>
    </submittedName>
</protein>
<reference evidence="6 7" key="1">
    <citation type="submission" date="2016-10" db="EMBL/GenBank/DDBJ databases">
        <authorList>
            <person name="de Groot N.N."/>
        </authorList>
    </citation>
    <scope>NUCLEOTIDE SEQUENCE [LARGE SCALE GENOMIC DNA]</scope>
    <source>
        <strain evidence="6 7">DSM 27630</strain>
    </source>
</reference>
<evidence type="ECO:0000256" key="3">
    <source>
        <dbReference type="ARBA" id="ARBA00022643"/>
    </source>
</evidence>
<evidence type="ECO:0000256" key="4">
    <source>
        <dbReference type="ARBA" id="ARBA00038054"/>
    </source>
</evidence>
<accession>A0A1I3C6U6</accession>
<keyword evidence="7" id="KW-1185">Reference proteome</keyword>